<dbReference type="Gene3D" id="3.30.70.270">
    <property type="match status" value="1"/>
</dbReference>
<protein>
    <submittedName>
        <fullName evidence="1">Uncharacterized protein</fullName>
    </submittedName>
</protein>
<dbReference type="EMBL" id="ASPP01018881">
    <property type="protein sequence ID" value="ETO15682.1"/>
    <property type="molecule type" value="Genomic_DNA"/>
</dbReference>
<evidence type="ECO:0000313" key="2">
    <source>
        <dbReference type="Proteomes" id="UP000023152"/>
    </source>
</evidence>
<dbReference type="InterPro" id="IPR043128">
    <property type="entry name" value="Rev_trsase/Diguanyl_cyclase"/>
</dbReference>
<sequence length="80" mass="9558">MLTYLDYFGQNLFQNTTSVSKFNCKIHFELTKLRRKNSIWLWTDLQDKAFEKLKKAVANAKLLKQAKKITSKYKTKKRVK</sequence>
<reference evidence="1 2" key="1">
    <citation type="journal article" date="2013" name="Curr. Biol.">
        <title>The Genome of the Foraminiferan Reticulomyxa filosa.</title>
        <authorList>
            <person name="Glockner G."/>
            <person name="Hulsmann N."/>
            <person name="Schleicher M."/>
            <person name="Noegel A.A."/>
            <person name="Eichinger L."/>
            <person name="Gallinger C."/>
            <person name="Pawlowski J."/>
            <person name="Sierra R."/>
            <person name="Euteneuer U."/>
            <person name="Pillet L."/>
            <person name="Moustafa A."/>
            <person name="Platzer M."/>
            <person name="Groth M."/>
            <person name="Szafranski K."/>
            <person name="Schliwa M."/>
        </authorList>
    </citation>
    <scope>NUCLEOTIDE SEQUENCE [LARGE SCALE GENOMIC DNA]</scope>
</reference>
<keyword evidence="2" id="KW-1185">Reference proteome</keyword>
<proteinExistence type="predicted"/>
<comment type="caution">
    <text evidence="1">The sequence shown here is derived from an EMBL/GenBank/DDBJ whole genome shotgun (WGS) entry which is preliminary data.</text>
</comment>
<gene>
    <name evidence="1" type="ORF">RFI_21682</name>
</gene>
<organism evidence="1 2">
    <name type="scientific">Reticulomyxa filosa</name>
    <dbReference type="NCBI Taxonomy" id="46433"/>
    <lineage>
        <taxon>Eukaryota</taxon>
        <taxon>Sar</taxon>
        <taxon>Rhizaria</taxon>
        <taxon>Retaria</taxon>
        <taxon>Foraminifera</taxon>
        <taxon>Monothalamids</taxon>
        <taxon>Reticulomyxidae</taxon>
        <taxon>Reticulomyxa</taxon>
    </lineage>
</organism>
<dbReference type="InterPro" id="IPR043502">
    <property type="entry name" value="DNA/RNA_pol_sf"/>
</dbReference>
<dbReference type="AlphaFoldDB" id="X6MQG2"/>
<name>X6MQG2_RETFI</name>
<accession>X6MQG2</accession>
<dbReference type="SUPFAM" id="SSF56672">
    <property type="entry name" value="DNA/RNA polymerases"/>
    <property type="match status" value="1"/>
</dbReference>
<dbReference type="Proteomes" id="UP000023152">
    <property type="component" value="Unassembled WGS sequence"/>
</dbReference>
<evidence type="ECO:0000313" key="1">
    <source>
        <dbReference type="EMBL" id="ETO15682.1"/>
    </source>
</evidence>